<dbReference type="InterPro" id="IPR054767">
    <property type="entry name" value="Cas10-Cmr2_palm2"/>
</dbReference>
<keyword evidence="1" id="KW-0547">Nucleotide-binding</keyword>
<evidence type="ECO:0000313" key="4">
    <source>
        <dbReference type="EMBL" id="RCX13514.1"/>
    </source>
</evidence>
<dbReference type="InterPro" id="IPR038242">
    <property type="entry name" value="Cmr2_N"/>
</dbReference>
<name>A0A369B1B8_9FIRM</name>
<dbReference type="Proteomes" id="UP000253034">
    <property type="component" value="Unassembled WGS sequence"/>
</dbReference>
<gene>
    <name evidence="4" type="ORF">DFR58_11754</name>
</gene>
<dbReference type="InterPro" id="IPR043128">
    <property type="entry name" value="Rev_trsase/Diguanyl_cyclase"/>
</dbReference>
<evidence type="ECO:0000256" key="1">
    <source>
        <dbReference type="ARBA" id="ARBA00022741"/>
    </source>
</evidence>
<dbReference type="GO" id="GO:0000166">
    <property type="term" value="F:nucleotide binding"/>
    <property type="evidence" value="ECO:0007669"/>
    <property type="project" value="UniProtKB-KW"/>
</dbReference>
<dbReference type="Pfam" id="PF22335">
    <property type="entry name" value="Cas10-Cmr2_palm2"/>
    <property type="match status" value="1"/>
</dbReference>
<evidence type="ECO:0000313" key="5">
    <source>
        <dbReference type="Proteomes" id="UP000253034"/>
    </source>
</evidence>
<comment type="caution">
    <text evidence="4">The sequence shown here is derived from an EMBL/GenBank/DDBJ whole genome shotgun (WGS) entry which is preliminary data.</text>
</comment>
<feature type="domain" description="GGDEF" evidence="3">
    <location>
        <begin position="407"/>
        <end position="555"/>
    </location>
</feature>
<dbReference type="PROSITE" id="PS50887">
    <property type="entry name" value="GGDEF"/>
    <property type="match status" value="1"/>
</dbReference>
<dbReference type="Gene3D" id="3.30.70.270">
    <property type="match status" value="1"/>
</dbReference>
<dbReference type="GO" id="GO:0051607">
    <property type="term" value="P:defense response to virus"/>
    <property type="evidence" value="ECO:0007669"/>
    <property type="project" value="UniProtKB-KW"/>
</dbReference>
<sequence>MPYVDWKKYVEQKEKAKWERLNEVPIIEKPVSAYKKWTDSVTRTNYCISEADYQSCLSIIRNEVKGKKTADEILKMLCKEDESKETYYIDTFPYFPAKDRPAKDNVEKTRCTFREAARLYVLFAYIIYRSENRDVDKNLFRAEAYLDFINENRTEENAIVWDALECMLDKKSFESPIKVTLLKGGAYKIKKYYLENDEIKDIRGASSILTYVGEELIPGEIEKEYIKECIIYAGGGSVFFVLPQVEEKDSGLWRRMENHFHEYTMSVSNAFAQKDVLLKDLLGSYQETIHELDGEIEKRKGAKIFDSMAPTSAKYHNENQILKLGKEEIKLEATVLNSREGRAEKCSLCGVRNASYTLLVDENEKVCGSCLHKRFAGKNEKRRYMDEYKKLTNDSKAQINSLNDIGDDVAVVYGDGNNMGGIVNSVDSLYEIMYFSRTTAEAAKRATFKALHRIYGKEQRTLFEIIAVGGDDIFLFVAGKGSIQFAAELIELFNEEFRTLHITKDEGAKYAATLSVGVCIAGSRTPVRVTFKNAEDALREAKKLSRANNKNGTDSGSLGFVALDSFTGTDERKLTCTETGENVMLTLLPYSLETARDMLKLGEIISGDTKNSRSNLFKILQTVEGAGSVAEGMLIYLYDQARNSLRLEKKLSFNTVQGFQWAGGYYKKGSENEGIRYLPWRDILNICSYYRRDIYGQ</sequence>
<dbReference type="Gene3D" id="3.30.70.2220">
    <property type="entry name" value="CRISPR-Cas system, Cmr2 subunit, D1 domain, cysteine cluster"/>
    <property type="match status" value="1"/>
</dbReference>
<dbReference type="InterPro" id="IPR000160">
    <property type="entry name" value="GGDEF_dom"/>
</dbReference>
<dbReference type="EMBL" id="QPJT01000017">
    <property type="protein sequence ID" value="RCX13514.1"/>
    <property type="molecule type" value="Genomic_DNA"/>
</dbReference>
<keyword evidence="2" id="KW-0051">Antiviral defense</keyword>
<dbReference type="OrthoDB" id="442064at2"/>
<reference evidence="4 5" key="1">
    <citation type="submission" date="2018-07" db="EMBL/GenBank/DDBJ databases">
        <title>Genomic Encyclopedia of Type Strains, Phase IV (KMG-IV): sequencing the most valuable type-strain genomes for metagenomic binning, comparative biology and taxonomic classification.</title>
        <authorList>
            <person name="Goeker M."/>
        </authorList>
    </citation>
    <scope>NUCLEOTIDE SEQUENCE [LARGE SCALE GENOMIC DNA]</scope>
    <source>
        <strain evidence="4 5">DSM 27016</strain>
    </source>
</reference>
<evidence type="ECO:0000259" key="3">
    <source>
        <dbReference type="PROSITE" id="PS50887"/>
    </source>
</evidence>
<keyword evidence="5" id="KW-1185">Reference proteome</keyword>
<evidence type="ECO:0000256" key="2">
    <source>
        <dbReference type="ARBA" id="ARBA00023118"/>
    </source>
</evidence>
<organism evidence="4 5">
    <name type="scientific">Anaerobacterium chartisolvens</name>
    <dbReference type="NCBI Taxonomy" id="1297424"/>
    <lineage>
        <taxon>Bacteria</taxon>
        <taxon>Bacillati</taxon>
        <taxon>Bacillota</taxon>
        <taxon>Clostridia</taxon>
        <taxon>Eubacteriales</taxon>
        <taxon>Oscillospiraceae</taxon>
        <taxon>Anaerobacterium</taxon>
    </lineage>
</organism>
<dbReference type="AlphaFoldDB" id="A0A369B1B8"/>
<proteinExistence type="predicted"/>
<accession>A0A369B1B8</accession>
<protein>
    <recommendedName>
        <fullName evidence="3">GGDEF domain-containing protein</fullName>
    </recommendedName>
</protein>
<dbReference type="RefSeq" id="WP_114298571.1">
    <property type="nucleotide sequence ID" value="NZ_QPJT01000017.1"/>
</dbReference>